<feature type="coiled-coil region" evidence="1">
    <location>
        <begin position="51"/>
        <end position="95"/>
    </location>
</feature>
<evidence type="ECO:0000313" key="3">
    <source>
        <dbReference type="EMBL" id="GMN58384.1"/>
    </source>
</evidence>
<dbReference type="AlphaFoldDB" id="A0AA88IYL2"/>
<feature type="region of interest" description="Disordered" evidence="2">
    <location>
        <begin position="292"/>
        <end position="319"/>
    </location>
</feature>
<dbReference type="Proteomes" id="UP001187192">
    <property type="component" value="Unassembled WGS sequence"/>
</dbReference>
<dbReference type="PANTHER" id="PTHR45287">
    <property type="entry name" value="OS03G0691500 PROTEIN"/>
    <property type="match status" value="1"/>
</dbReference>
<accession>A0AA88IYL2</accession>
<dbReference type="InterPro" id="IPR040262">
    <property type="entry name" value="At4g38062-like"/>
</dbReference>
<sequence length="345" mass="39864">MEDSLPLEDENTDIFENEKENLICVSREHVRKLEDQQRQIVILGARLAAKVEDIEACLQDKENAVQTARKKDIFIENLQKDISMLKMECRRREIEAANNARFNIERGLMEEKQMFLKFIDEKEQTVTNLKKLATSLERELTSTVISSFTDVVEKQVKIDALTDALDRRKCVTDKEIEEKNKLVIHLEEELCSLHRRLTQQEECFLSLKQEAEQLQALMETKILETENLMVEQRRMAGIIKQLEFDKGVLVQDSMKLLIERENLLAYIQKVCDHIGKFSSEDAEMMKVLGKMLPRPEEETEPAADLTRDDELCNSTTGENADTSLLTTIKKLEASSDERSPLKEVN</sequence>
<keyword evidence="4" id="KW-1185">Reference proteome</keyword>
<protein>
    <submittedName>
        <fullName evidence="3">Uncharacterized protein</fullName>
    </submittedName>
</protein>
<evidence type="ECO:0000256" key="2">
    <source>
        <dbReference type="SAM" id="MobiDB-lite"/>
    </source>
</evidence>
<organism evidence="3 4">
    <name type="scientific">Ficus carica</name>
    <name type="common">Common fig</name>
    <dbReference type="NCBI Taxonomy" id="3494"/>
    <lineage>
        <taxon>Eukaryota</taxon>
        <taxon>Viridiplantae</taxon>
        <taxon>Streptophyta</taxon>
        <taxon>Embryophyta</taxon>
        <taxon>Tracheophyta</taxon>
        <taxon>Spermatophyta</taxon>
        <taxon>Magnoliopsida</taxon>
        <taxon>eudicotyledons</taxon>
        <taxon>Gunneridae</taxon>
        <taxon>Pentapetalae</taxon>
        <taxon>rosids</taxon>
        <taxon>fabids</taxon>
        <taxon>Rosales</taxon>
        <taxon>Moraceae</taxon>
        <taxon>Ficeae</taxon>
        <taxon>Ficus</taxon>
    </lineage>
</organism>
<dbReference type="EMBL" id="BTGU01000077">
    <property type="protein sequence ID" value="GMN58384.1"/>
    <property type="molecule type" value="Genomic_DNA"/>
</dbReference>
<evidence type="ECO:0000313" key="4">
    <source>
        <dbReference type="Proteomes" id="UP001187192"/>
    </source>
</evidence>
<dbReference type="PANTHER" id="PTHR45287:SF3">
    <property type="entry name" value="PROTEIN, PUTATIVE-RELATED"/>
    <property type="match status" value="1"/>
</dbReference>
<keyword evidence="1" id="KW-0175">Coiled coil</keyword>
<reference evidence="3" key="1">
    <citation type="submission" date="2023-07" db="EMBL/GenBank/DDBJ databases">
        <title>draft genome sequence of fig (Ficus carica).</title>
        <authorList>
            <person name="Takahashi T."/>
            <person name="Nishimura K."/>
        </authorList>
    </citation>
    <scope>NUCLEOTIDE SEQUENCE</scope>
</reference>
<comment type="caution">
    <text evidence="3">The sequence shown here is derived from an EMBL/GenBank/DDBJ whole genome shotgun (WGS) entry which is preliminary data.</text>
</comment>
<evidence type="ECO:0000256" key="1">
    <source>
        <dbReference type="SAM" id="Coils"/>
    </source>
</evidence>
<name>A0AA88IYL2_FICCA</name>
<gene>
    <name evidence="3" type="ORF">TIFTF001_027475</name>
</gene>
<proteinExistence type="predicted"/>